<dbReference type="AlphaFoldDB" id="A0AAX2DQP6"/>
<proteinExistence type="predicted"/>
<gene>
    <name evidence="2" type="ORF">SAMN05421782_108107</name>
</gene>
<sequence>MTIIAIFLVNLLVENNEETKPISKKGTYQLATLYSANASSYDNTEAINTILIQSATKWNKTEFFNEENRVNEDEYYEETIDLKKDTYQELIYLELYNPETREFMNIKELMMEKLRKDLKLKENIELISDDENYYKNSEYPSFYVASNSVLTDEKIAQIEAWGYKLRYSDTLEPNQIEVDFNPGLYSIVLAEIDQQDVLVTEARIKLKEKDSFFNFLEENKLYAKKMFVKGYEPELLNAEVNKYNNAVMLIKKVVLFIGLLLLLELIILFMYEVNFKNSYSTVAYYGYNKKELLQFRKKTYLTTQFKIFSIISTLFYILTMWMLVHSFIIVTIIGVTTLFYVFAYIIIPLTIKYNIRKAIL</sequence>
<accession>A0AAX2DQP6</accession>
<dbReference type="EMBL" id="FNMX01000008">
    <property type="protein sequence ID" value="SDW93928.1"/>
    <property type="molecule type" value="Genomic_DNA"/>
</dbReference>
<keyword evidence="1" id="KW-0812">Transmembrane</keyword>
<dbReference type="RefSeq" id="WP_167468905.1">
    <property type="nucleotide sequence ID" value="NZ_FNMX01000008.1"/>
</dbReference>
<feature type="transmembrane region" description="Helical" evidence="1">
    <location>
        <begin position="299"/>
        <end position="318"/>
    </location>
</feature>
<dbReference type="Proteomes" id="UP000183610">
    <property type="component" value="Unassembled WGS sequence"/>
</dbReference>
<comment type="caution">
    <text evidence="2">The sequence shown here is derived from an EMBL/GenBank/DDBJ whole genome shotgun (WGS) entry which is preliminary data.</text>
</comment>
<feature type="transmembrane region" description="Helical" evidence="1">
    <location>
        <begin position="324"/>
        <end position="347"/>
    </location>
</feature>
<feature type="transmembrane region" description="Helical" evidence="1">
    <location>
        <begin position="253"/>
        <end position="271"/>
    </location>
</feature>
<evidence type="ECO:0008006" key="4">
    <source>
        <dbReference type="Google" id="ProtNLM"/>
    </source>
</evidence>
<evidence type="ECO:0000313" key="3">
    <source>
        <dbReference type="Proteomes" id="UP000183610"/>
    </source>
</evidence>
<evidence type="ECO:0000256" key="1">
    <source>
        <dbReference type="SAM" id="Phobius"/>
    </source>
</evidence>
<keyword evidence="1" id="KW-1133">Transmembrane helix</keyword>
<evidence type="ECO:0000313" key="2">
    <source>
        <dbReference type="EMBL" id="SDW93928.1"/>
    </source>
</evidence>
<organism evidence="2 3">
    <name type="scientific">Listeria ivanovii</name>
    <dbReference type="NCBI Taxonomy" id="1638"/>
    <lineage>
        <taxon>Bacteria</taxon>
        <taxon>Bacillati</taxon>
        <taxon>Bacillota</taxon>
        <taxon>Bacilli</taxon>
        <taxon>Bacillales</taxon>
        <taxon>Listeriaceae</taxon>
        <taxon>Listeria</taxon>
    </lineage>
</organism>
<keyword evidence="1" id="KW-0472">Membrane</keyword>
<name>A0AAX2DQP6_LISIV</name>
<protein>
    <recommendedName>
        <fullName evidence="4">DUF1430 domain-containing protein</fullName>
    </recommendedName>
</protein>
<reference evidence="2 3" key="1">
    <citation type="submission" date="2016-10" db="EMBL/GenBank/DDBJ databases">
        <authorList>
            <person name="Varghese N."/>
            <person name="Submissions S."/>
        </authorList>
    </citation>
    <scope>NUCLEOTIDE SEQUENCE [LARGE SCALE GENOMIC DNA]</scope>
    <source>
        <strain evidence="2 3">ATCC 49954</strain>
    </source>
</reference>